<keyword evidence="3" id="KW-0732">Signal</keyword>
<evidence type="ECO:0000256" key="3">
    <source>
        <dbReference type="SAM" id="SignalP"/>
    </source>
</evidence>
<dbReference type="Proteomes" id="UP000036771">
    <property type="component" value="Unassembled WGS sequence"/>
</dbReference>
<dbReference type="EMBL" id="BBVC01000002">
    <property type="protein sequence ID" value="GAO97400.1"/>
    <property type="molecule type" value="Genomic_DNA"/>
</dbReference>
<evidence type="ECO:0000313" key="4">
    <source>
        <dbReference type="EMBL" id="GAO97400.1"/>
    </source>
</evidence>
<feature type="signal peptide" evidence="3">
    <location>
        <begin position="1"/>
        <end position="22"/>
    </location>
</feature>
<evidence type="ECO:0000313" key="5">
    <source>
        <dbReference type="Proteomes" id="UP000036771"/>
    </source>
</evidence>
<feature type="coiled-coil region" evidence="1">
    <location>
        <begin position="345"/>
        <end position="372"/>
    </location>
</feature>
<dbReference type="STRING" id="1629334.Cva_00031"/>
<feature type="compositionally biased region" description="Polar residues" evidence="2">
    <location>
        <begin position="228"/>
        <end position="239"/>
    </location>
</feature>
<sequence precursor="true">MKKQYIFSASNLLFCILNSLYASETALTMRETLEEPVSLHRPVVSPKTSLEILEDRLFSLPQPKTFSDAVAISRALLKAEADYFSSGFQESLQANPDSLMVLYNLGFKTIMETLNTSIEQILKGNGSNLAKARKIKEAIDKIKATNKKAVVAFKFVDPQNSATKLVLLDFIQQHLIQPFTEITETSEVALKVLSKQEKKESRNVWLPPELLKQKKSGQNRGKKKNVASGKNQKNNTKKSLGNRAELSSKASQPDEAIQNPKPKEELTFPPLLREPLGLTPEEQHVSHSADKEIRETADKLLGLLPEEKAAESAVQEPLPSVSPQEEIIILEEVNDSTPQYPIKNNKKKITLKQKMTNKNEALEAEKNDVKKILVKRSSWDVMVKIRKLRDQPLHKGEFNDKVPLKDMYKLISECNGIIAPGGKSNINLAIPSLNPKHKGKWNSTSIHNLHSDRALFLPPNTEHWWNRIENLLIEAGIGPETIETM</sequence>
<organism evidence="4 5">
    <name type="scientific">Caedimonas varicaedens</name>
    <dbReference type="NCBI Taxonomy" id="1629334"/>
    <lineage>
        <taxon>Bacteria</taxon>
        <taxon>Pseudomonadati</taxon>
        <taxon>Pseudomonadota</taxon>
        <taxon>Alphaproteobacteria</taxon>
        <taxon>Holosporales</taxon>
        <taxon>Caedimonadaceae</taxon>
        <taxon>Caedimonas</taxon>
    </lineage>
</organism>
<keyword evidence="5" id="KW-1185">Reference proteome</keyword>
<feature type="compositionally biased region" description="Basic residues" evidence="2">
    <location>
        <begin position="213"/>
        <end position="225"/>
    </location>
</feature>
<reference evidence="4 5" key="1">
    <citation type="submission" date="2015-03" db="EMBL/GenBank/DDBJ databases">
        <title>Caedibacter varicaedens, whole genome shotgun sequence.</title>
        <authorList>
            <person name="Suzuki H."/>
            <person name="Dapper A.L."/>
            <person name="Gibson A.K."/>
            <person name="Jackson C."/>
            <person name="Lee H."/>
            <person name="Pejaver V.R."/>
            <person name="Doak T."/>
            <person name="Lynch M."/>
        </authorList>
    </citation>
    <scope>NUCLEOTIDE SEQUENCE [LARGE SCALE GENOMIC DNA]</scope>
</reference>
<gene>
    <name evidence="4" type="ORF">Cva_00031</name>
</gene>
<feature type="chain" id="PRO_5005512650" evidence="3">
    <location>
        <begin position="23"/>
        <end position="485"/>
    </location>
</feature>
<evidence type="ECO:0000256" key="1">
    <source>
        <dbReference type="SAM" id="Coils"/>
    </source>
</evidence>
<protein>
    <submittedName>
        <fullName evidence="4">Uncharacterized protein</fullName>
    </submittedName>
</protein>
<feature type="region of interest" description="Disordered" evidence="2">
    <location>
        <begin position="204"/>
        <end position="269"/>
    </location>
</feature>
<comment type="caution">
    <text evidence="4">The sequence shown here is derived from an EMBL/GenBank/DDBJ whole genome shotgun (WGS) entry which is preliminary data.</text>
</comment>
<proteinExistence type="predicted"/>
<name>A0A0K8MA81_9PROT</name>
<accession>A0A0K8MA81</accession>
<evidence type="ECO:0000256" key="2">
    <source>
        <dbReference type="SAM" id="MobiDB-lite"/>
    </source>
</evidence>
<keyword evidence="1" id="KW-0175">Coiled coil</keyword>
<dbReference type="AlphaFoldDB" id="A0A0K8MA81"/>